<dbReference type="PANTHER" id="PTHR34535">
    <property type="entry name" value="HYDROGENASE MATURATION FACTOR HYPA"/>
    <property type="match status" value="1"/>
</dbReference>
<dbReference type="InterPro" id="IPR000688">
    <property type="entry name" value="HypA/HybF"/>
</dbReference>
<keyword evidence="6" id="KW-1185">Reference proteome</keyword>
<evidence type="ECO:0000313" key="5">
    <source>
        <dbReference type="EMBL" id="WOJ90670.1"/>
    </source>
</evidence>
<dbReference type="EMBL" id="CP136862">
    <property type="protein sequence ID" value="WOJ90670.1"/>
    <property type="molecule type" value="Genomic_DNA"/>
</dbReference>
<dbReference type="Gene3D" id="3.30.2320.80">
    <property type="match status" value="1"/>
</dbReference>
<accession>A0ABZ0HUS6</accession>
<dbReference type="NCBIfam" id="TIGR00100">
    <property type="entry name" value="hypA"/>
    <property type="match status" value="1"/>
</dbReference>
<comment type="similarity">
    <text evidence="4">Belongs to the HypA/HybF family.</text>
</comment>
<feature type="binding site" evidence="4">
    <location>
        <position position="2"/>
    </location>
    <ligand>
        <name>Ni(2+)</name>
        <dbReference type="ChEBI" id="CHEBI:49786"/>
    </ligand>
</feature>
<sequence length="111" mass="11880">MHEMGITQSIVAIVEEQAAGRKVTRVTLEIGKLAAIMPEAIRFCFDVVAQGGALDGATLDIIEVPGRARCLDCGAEVALVEVFGRCGCGSCRLERLTGEELNIKSMEVEEI</sequence>
<evidence type="ECO:0000256" key="3">
    <source>
        <dbReference type="ARBA" id="ARBA00022833"/>
    </source>
</evidence>
<evidence type="ECO:0000313" key="6">
    <source>
        <dbReference type="Proteomes" id="UP001626536"/>
    </source>
</evidence>
<evidence type="ECO:0000256" key="4">
    <source>
        <dbReference type="HAMAP-Rule" id="MF_00213"/>
    </source>
</evidence>
<feature type="binding site" evidence="4">
    <location>
        <position position="86"/>
    </location>
    <ligand>
        <name>Zn(2+)</name>
        <dbReference type="ChEBI" id="CHEBI:29105"/>
    </ligand>
</feature>
<feature type="binding site" evidence="4">
    <location>
        <position position="73"/>
    </location>
    <ligand>
        <name>Zn(2+)</name>
        <dbReference type="ChEBI" id="CHEBI:29105"/>
    </ligand>
</feature>
<keyword evidence="3 4" id="KW-0862">Zinc</keyword>
<organism evidence="5 6">
    <name type="scientific">Methylocapsa polymorpha</name>
    <dbReference type="NCBI Taxonomy" id="3080828"/>
    <lineage>
        <taxon>Bacteria</taxon>
        <taxon>Pseudomonadati</taxon>
        <taxon>Pseudomonadota</taxon>
        <taxon>Alphaproteobacteria</taxon>
        <taxon>Hyphomicrobiales</taxon>
        <taxon>Beijerinckiaceae</taxon>
        <taxon>Methylocapsa</taxon>
    </lineage>
</organism>
<comment type="function">
    <text evidence="4">Involved in the maturation of [NiFe] hydrogenases. Required for nickel insertion into the metal center of the hydrogenase.</text>
</comment>
<reference evidence="5 6" key="1">
    <citation type="submission" date="2023-10" db="EMBL/GenBank/DDBJ databases">
        <title>Novel methanotroph of the genus Methylocapsa from a subarctic wetland.</title>
        <authorList>
            <person name="Belova S.E."/>
            <person name="Oshkin I.Y."/>
            <person name="Miroshnikov K."/>
            <person name="Dedysh S.N."/>
        </authorList>
    </citation>
    <scope>NUCLEOTIDE SEQUENCE [LARGE SCALE GENOMIC DNA]</scope>
    <source>
        <strain evidence="5 6">RX1</strain>
    </source>
</reference>
<name>A0ABZ0HUS6_9HYPH</name>
<dbReference type="Pfam" id="PF01155">
    <property type="entry name" value="HypA"/>
    <property type="match status" value="1"/>
</dbReference>
<protein>
    <recommendedName>
        <fullName evidence="4">Hydrogenase maturation factor HypA</fullName>
    </recommendedName>
</protein>
<feature type="binding site" evidence="4">
    <location>
        <position position="88"/>
    </location>
    <ligand>
        <name>Zn(2+)</name>
        <dbReference type="ChEBI" id="CHEBI:29105"/>
    </ligand>
</feature>
<dbReference type="RefSeq" id="WP_407340255.1">
    <property type="nucleotide sequence ID" value="NZ_CP136862.1"/>
</dbReference>
<evidence type="ECO:0000256" key="2">
    <source>
        <dbReference type="ARBA" id="ARBA00022723"/>
    </source>
</evidence>
<feature type="binding site" evidence="4">
    <location>
        <position position="70"/>
    </location>
    <ligand>
        <name>Zn(2+)</name>
        <dbReference type="ChEBI" id="CHEBI:29105"/>
    </ligand>
</feature>
<gene>
    <name evidence="4 5" type="primary">hypA</name>
    <name evidence="5" type="ORF">RZS28_05095</name>
</gene>
<dbReference type="PANTHER" id="PTHR34535:SF3">
    <property type="entry name" value="HYDROGENASE MATURATION FACTOR HYPA"/>
    <property type="match status" value="1"/>
</dbReference>
<dbReference type="Proteomes" id="UP001626536">
    <property type="component" value="Chromosome"/>
</dbReference>
<keyword evidence="1 4" id="KW-0533">Nickel</keyword>
<keyword evidence="2 4" id="KW-0479">Metal-binding</keyword>
<evidence type="ECO:0000256" key="1">
    <source>
        <dbReference type="ARBA" id="ARBA00022596"/>
    </source>
</evidence>
<dbReference type="HAMAP" id="MF_00213">
    <property type="entry name" value="HypA_HybF"/>
    <property type="match status" value="1"/>
</dbReference>
<dbReference type="PIRSF" id="PIRSF004761">
    <property type="entry name" value="Hydrgn_mat_HypA"/>
    <property type="match status" value="1"/>
</dbReference>
<proteinExistence type="inferred from homology"/>